<organism evidence="8 9">
    <name type="scientific">Biomphalaria pfeifferi</name>
    <name type="common">Bloodfluke planorb</name>
    <name type="synonym">Freshwater snail</name>
    <dbReference type="NCBI Taxonomy" id="112525"/>
    <lineage>
        <taxon>Eukaryota</taxon>
        <taxon>Metazoa</taxon>
        <taxon>Spiralia</taxon>
        <taxon>Lophotrochozoa</taxon>
        <taxon>Mollusca</taxon>
        <taxon>Gastropoda</taxon>
        <taxon>Heterobranchia</taxon>
        <taxon>Euthyneura</taxon>
        <taxon>Panpulmonata</taxon>
        <taxon>Hygrophila</taxon>
        <taxon>Lymnaeoidea</taxon>
        <taxon>Planorbidae</taxon>
        <taxon>Biomphalaria</taxon>
    </lineage>
</organism>
<evidence type="ECO:0000256" key="4">
    <source>
        <dbReference type="ARBA" id="ARBA00023136"/>
    </source>
</evidence>
<dbReference type="Gene3D" id="1.20.1070.10">
    <property type="entry name" value="Rhodopsin 7-helix transmembrane proteins"/>
    <property type="match status" value="1"/>
</dbReference>
<dbReference type="SUPFAM" id="SSF81321">
    <property type="entry name" value="Family A G protein-coupled receptor-like"/>
    <property type="match status" value="1"/>
</dbReference>
<feature type="transmembrane region" description="Helical" evidence="6">
    <location>
        <begin position="69"/>
        <end position="90"/>
    </location>
</feature>
<evidence type="ECO:0000256" key="2">
    <source>
        <dbReference type="ARBA" id="ARBA00022692"/>
    </source>
</evidence>
<name>A0AAD8BWI1_BIOPF</name>
<dbReference type="InterPro" id="IPR017452">
    <property type="entry name" value="GPCR_Rhodpsn_7TM"/>
</dbReference>
<comment type="subcellular location">
    <subcellularLocation>
        <location evidence="1">Membrane</location>
    </subcellularLocation>
</comment>
<reference evidence="8" key="2">
    <citation type="submission" date="2023-04" db="EMBL/GenBank/DDBJ databases">
        <authorList>
            <person name="Bu L."/>
            <person name="Lu L."/>
            <person name="Laidemitt M.R."/>
            <person name="Zhang S.M."/>
            <person name="Mutuku M."/>
            <person name="Mkoji G."/>
            <person name="Steinauer M."/>
            <person name="Loker E.S."/>
        </authorList>
    </citation>
    <scope>NUCLEOTIDE SEQUENCE</scope>
    <source>
        <strain evidence="8">KasaAsao</strain>
        <tissue evidence="8">Whole Snail</tissue>
    </source>
</reference>
<evidence type="ECO:0000259" key="7">
    <source>
        <dbReference type="PROSITE" id="PS50262"/>
    </source>
</evidence>
<comment type="similarity">
    <text evidence="5">Belongs to the G-protein coupled receptor 1 family.</text>
</comment>
<evidence type="ECO:0000256" key="5">
    <source>
        <dbReference type="RuleBase" id="RU000688"/>
    </source>
</evidence>
<keyword evidence="2 5" id="KW-0812">Transmembrane</keyword>
<dbReference type="GO" id="GO:0004930">
    <property type="term" value="F:G protein-coupled receptor activity"/>
    <property type="evidence" value="ECO:0007669"/>
    <property type="project" value="UniProtKB-KW"/>
</dbReference>
<keyword evidence="4 6" id="KW-0472">Membrane</keyword>
<dbReference type="PRINTS" id="PR00237">
    <property type="entry name" value="GPCRRHODOPSN"/>
</dbReference>
<dbReference type="Proteomes" id="UP001233172">
    <property type="component" value="Unassembled WGS sequence"/>
</dbReference>
<feature type="transmembrane region" description="Helical" evidence="6">
    <location>
        <begin position="154"/>
        <end position="173"/>
    </location>
</feature>
<reference evidence="8" key="1">
    <citation type="journal article" date="2023" name="PLoS Negl. Trop. Dis.">
        <title>A genome sequence for Biomphalaria pfeifferi, the major vector snail for the human-infecting parasite Schistosoma mansoni.</title>
        <authorList>
            <person name="Bu L."/>
            <person name="Lu L."/>
            <person name="Laidemitt M.R."/>
            <person name="Zhang S.M."/>
            <person name="Mutuku M."/>
            <person name="Mkoji G."/>
            <person name="Steinauer M."/>
            <person name="Loker E.S."/>
        </authorList>
    </citation>
    <scope>NUCLEOTIDE SEQUENCE</scope>
    <source>
        <strain evidence="8">KasaAsao</strain>
    </source>
</reference>
<evidence type="ECO:0000313" key="8">
    <source>
        <dbReference type="EMBL" id="KAK0061179.1"/>
    </source>
</evidence>
<feature type="domain" description="G-protein coupled receptors family 1 profile" evidence="7">
    <location>
        <begin position="49"/>
        <end position="174"/>
    </location>
</feature>
<keyword evidence="5 8" id="KW-0675">Receptor</keyword>
<gene>
    <name evidence="8" type="ORF">Bpfe_009340</name>
</gene>
<keyword evidence="5" id="KW-0807">Transducer</keyword>
<protein>
    <submittedName>
        <fullName evidence="8">Somatostatin receptor type 5</fullName>
    </submittedName>
</protein>
<evidence type="ECO:0000256" key="3">
    <source>
        <dbReference type="ARBA" id="ARBA00022989"/>
    </source>
</evidence>
<keyword evidence="3 6" id="KW-1133">Transmembrane helix</keyword>
<dbReference type="GO" id="GO:0016020">
    <property type="term" value="C:membrane"/>
    <property type="evidence" value="ECO:0007669"/>
    <property type="project" value="UniProtKB-SubCell"/>
</dbReference>
<evidence type="ECO:0000313" key="9">
    <source>
        <dbReference type="Proteomes" id="UP001233172"/>
    </source>
</evidence>
<keyword evidence="9" id="KW-1185">Reference proteome</keyword>
<proteinExistence type="inferred from homology"/>
<dbReference type="EMBL" id="JASAOG010000031">
    <property type="protein sequence ID" value="KAK0061179.1"/>
    <property type="molecule type" value="Genomic_DNA"/>
</dbReference>
<keyword evidence="5" id="KW-0297">G-protein coupled receptor</keyword>
<comment type="caution">
    <text evidence="8">The sequence shown here is derived from an EMBL/GenBank/DDBJ whole genome shotgun (WGS) entry which is preliminary data.</text>
</comment>
<evidence type="ECO:0000256" key="1">
    <source>
        <dbReference type="ARBA" id="ARBA00004370"/>
    </source>
</evidence>
<evidence type="ECO:0000256" key="6">
    <source>
        <dbReference type="SAM" id="Phobius"/>
    </source>
</evidence>
<sequence length="174" mass="19449">MRSMKTDNNLNTTSVAILVEDFEETVIDILEKVLSCALIQVSALVGVVCSSVSILVLSEFNYKERNANIMLLSLSAADLIFCLTVPIGHFSCILQHMLDIESFRTVNVNILFAFSTIARLFYSSSIIMGDVIAMERFFSLSPATVITPFRFKMVSVLVYVLNFALFCPAMFSFR</sequence>
<dbReference type="PROSITE" id="PS50262">
    <property type="entry name" value="G_PROTEIN_RECEP_F1_2"/>
    <property type="match status" value="1"/>
</dbReference>
<accession>A0AAD8BWI1</accession>
<dbReference type="PROSITE" id="PS00237">
    <property type="entry name" value="G_PROTEIN_RECEP_F1_1"/>
    <property type="match status" value="1"/>
</dbReference>
<dbReference type="AlphaFoldDB" id="A0AAD8BWI1"/>
<feature type="transmembrane region" description="Helical" evidence="6">
    <location>
        <begin position="110"/>
        <end position="133"/>
    </location>
</feature>
<feature type="transmembrane region" description="Helical" evidence="6">
    <location>
        <begin position="37"/>
        <end position="57"/>
    </location>
</feature>
<dbReference type="InterPro" id="IPR000276">
    <property type="entry name" value="GPCR_Rhodpsn"/>
</dbReference>